<feature type="transmembrane region" description="Helical" evidence="8">
    <location>
        <begin position="379"/>
        <end position="401"/>
    </location>
</feature>
<dbReference type="InterPro" id="IPR005279">
    <property type="entry name" value="Dipep/tripep_permease"/>
</dbReference>
<dbReference type="Gene3D" id="1.20.1250.20">
    <property type="entry name" value="MFS general substrate transporter like domains"/>
    <property type="match status" value="1"/>
</dbReference>
<keyword evidence="7 8" id="KW-0472">Membrane</keyword>
<feature type="transmembrane region" description="Helical" evidence="8">
    <location>
        <begin position="24"/>
        <end position="42"/>
    </location>
</feature>
<dbReference type="CDD" id="cd17346">
    <property type="entry name" value="MFS_DtpA_like"/>
    <property type="match status" value="1"/>
</dbReference>
<evidence type="ECO:0000256" key="4">
    <source>
        <dbReference type="ARBA" id="ARBA00022692"/>
    </source>
</evidence>
<gene>
    <name evidence="9" type="primary">yhiP</name>
    <name evidence="9" type="ORF">GCM10007966_11290</name>
</gene>
<evidence type="ECO:0000256" key="5">
    <source>
        <dbReference type="ARBA" id="ARBA00022856"/>
    </source>
</evidence>
<evidence type="ECO:0000313" key="9">
    <source>
        <dbReference type="EMBL" id="GGI84351.1"/>
    </source>
</evidence>
<dbReference type="AlphaFoldDB" id="A0A917JS65"/>
<feature type="transmembrane region" description="Helical" evidence="8">
    <location>
        <begin position="450"/>
        <end position="473"/>
    </location>
</feature>
<dbReference type="GO" id="GO:0042937">
    <property type="term" value="F:tripeptide transmembrane transporter activity"/>
    <property type="evidence" value="ECO:0007669"/>
    <property type="project" value="UniProtKB-ARBA"/>
</dbReference>
<dbReference type="InterPro" id="IPR000109">
    <property type="entry name" value="POT_fam"/>
</dbReference>
<proteinExistence type="predicted"/>
<dbReference type="FunFam" id="1.20.1250.20:FF:000017">
    <property type="entry name" value="Dipeptide and tripeptide permease A"/>
    <property type="match status" value="1"/>
</dbReference>
<reference evidence="9" key="1">
    <citation type="journal article" date="2014" name="Int. J. Syst. Evol. Microbiol.">
        <title>Complete genome sequence of Corynebacterium casei LMG S-19264T (=DSM 44701T), isolated from a smear-ripened cheese.</title>
        <authorList>
            <consortium name="US DOE Joint Genome Institute (JGI-PGF)"/>
            <person name="Walter F."/>
            <person name="Albersmeier A."/>
            <person name="Kalinowski J."/>
            <person name="Ruckert C."/>
        </authorList>
    </citation>
    <scope>NUCLEOTIDE SEQUENCE</scope>
    <source>
        <strain evidence="9">JCM 13919</strain>
    </source>
</reference>
<protein>
    <submittedName>
        <fullName evidence="9">MFS transporter</fullName>
    </submittedName>
</protein>
<dbReference type="Pfam" id="PF00854">
    <property type="entry name" value="PTR2"/>
    <property type="match status" value="1"/>
</dbReference>
<dbReference type="InterPro" id="IPR036259">
    <property type="entry name" value="MFS_trans_sf"/>
</dbReference>
<dbReference type="GO" id="GO:0005886">
    <property type="term" value="C:plasma membrane"/>
    <property type="evidence" value="ECO:0007669"/>
    <property type="project" value="UniProtKB-SubCell"/>
</dbReference>
<evidence type="ECO:0000256" key="1">
    <source>
        <dbReference type="ARBA" id="ARBA00004651"/>
    </source>
</evidence>
<dbReference type="SUPFAM" id="SSF103473">
    <property type="entry name" value="MFS general substrate transporter"/>
    <property type="match status" value="2"/>
</dbReference>
<feature type="transmembrane region" description="Helical" evidence="8">
    <location>
        <begin position="258"/>
        <end position="279"/>
    </location>
</feature>
<keyword evidence="3" id="KW-1003">Cell membrane</keyword>
<keyword evidence="5" id="KW-0571">Peptide transport</keyword>
<dbReference type="GO" id="GO:0035443">
    <property type="term" value="P:tripeptide transmembrane transport"/>
    <property type="evidence" value="ECO:0007669"/>
    <property type="project" value="UniProtKB-ARBA"/>
</dbReference>
<comment type="subcellular location">
    <subcellularLocation>
        <location evidence="1">Cell membrane</location>
        <topology evidence="1">Multi-pass membrane protein</topology>
    </subcellularLocation>
</comment>
<evidence type="ECO:0000256" key="3">
    <source>
        <dbReference type="ARBA" id="ARBA00022475"/>
    </source>
</evidence>
<evidence type="ECO:0000256" key="8">
    <source>
        <dbReference type="SAM" id="Phobius"/>
    </source>
</evidence>
<keyword evidence="5" id="KW-0653">Protein transport</keyword>
<organism evidence="9 10">
    <name type="scientific">Legionella impletisoli</name>
    <dbReference type="NCBI Taxonomy" id="343510"/>
    <lineage>
        <taxon>Bacteria</taxon>
        <taxon>Pseudomonadati</taxon>
        <taxon>Pseudomonadota</taxon>
        <taxon>Gammaproteobacteria</taxon>
        <taxon>Legionellales</taxon>
        <taxon>Legionellaceae</taxon>
        <taxon>Legionella</taxon>
    </lineage>
</organism>
<keyword evidence="6 8" id="KW-1133">Transmembrane helix</keyword>
<dbReference type="RefSeq" id="WP_131776548.1">
    <property type="nucleotide sequence ID" value="NZ_BMOB01000004.1"/>
</dbReference>
<feature type="transmembrane region" description="Helical" evidence="8">
    <location>
        <begin position="141"/>
        <end position="160"/>
    </location>
</feature>
<dbReference type="OrthoDB" id="9772725at2"/>
<dbReference type="GO" id="GO:0015333">
    <property type="term" value="F:peptide:proton symporter activity"/>
    <property type="evidence" value="ECO:0007669"/>
    <property type="project" value="UniProtKB-ARBA"/>
</dbReference>
<dbReference type="NCBIfam" id="TIGR00924">
    <property type="entry name" value="yjdL_sub1_fam"/>
    <property type="match status" value="1"/>
</dbReference>
<feature type="transmembrane region" description="Helical" evidence="8">
    <location>
        <begin position="408"/>
        <end position="430"/>
    </location>
</feature>
<keyword evidence="10" id="KW-1185">Reference proteome</keyword>
<name>A0A917JS65_9GAMM</name>
<feature type="transmembrane region" description="Helical" evidence="8">
    <location>
        <begin position="339"/>
        <end position="359"/>
    </location>
</feature>
<sequence>MLALFRNQPRAFYMIFMLEIWERFGFYTVQGILTLYFIRFLGYDDQTAYYTFGAFSALVYGMVALGGYLGDKILGTKRTIILGLFTLSAGYLALSLASREYVFEALGLICVGNGLFKANPSNLLSKCYKEHDPRLHGGFTLYYMAVNLGSTIALFIGPSISTAYGYPYAYFLSFIGLLFGLINYWYQRGHIASISTYADQKSISIVQWGMVIAGIIFATYLSAYLLQHVMIAKNILWVIIAFVMMVYLMYMRREKKTVVLRMTVALVLMFEAIIFFVLYQQMPTSLNLFAVNNVYPTLLGVTIDPQSFQALNPIWIIFMSPLLAKLYETLHHKNILFPMPYKFAAGMTLCGLSFLVLYFPRFFHNEFGMVSSWWLIASYFFQSVGELMVSALGVAMVAELVPVHITGFVMGMFFLTPAIAGFVGAYVASFTALPENLQSGVGSLYIYTEVFSYIGLATLGIAVVMWLTAPYLIRLTGVRYTEPKANELDELCEEDDLKEAGIVSS</sequence>
<dbReference type="Proteomes" id="UP000630149">
    <property type="component" value="Unassembled WGS sequence"/>
</dbReference>
<feature type="transmembrane region" description="Helical" evidence="8">
    <location>
        <begin position="205"/>
        <end position="225"/>
    </location>
</feature>
<dbReference type="GO" id="GO:0071916">
    <property type="term" value="F:dipeptide transmembrane transporter activity"/>
    <property type="evidence" value="ECO:0007669"/>
    <property type="project" value="UniProtKB-ARBA"/>
</dbReference>
<keyword evidence="4 8" id="KW-0812">Transmembrane</keyword>
<evidence type="ECO:0000313" key="10">
    <source>
        <dbReference type="Proteomes" id="UP000630149"/>
    </source>
</evidence>
<dbReference type="PANTHER" id="PTHR23517:SF15">
    <property type="entry name" value="PROTON-DEPENDENT OLIGOPEPTIDE FAMILY TRANSPORT PROTEIN"/>
    <property type="match status" value="1"/>
</dbReference>
<feature type="transmembrane region" description="Helical" evidence="8">
    <location>
        <begin position="231"/>
        <end position="251"/>
    </location>
</feature>
<evidence type="ECO:0000256" key="6">
    <source>
        <dbReference type="ARBA" id="ARBA00022989"/>
    </source>
</evidence>
<comment type="caution">
    <text evidence="9">The sequence shown here is derived from an EMBL/GenBank/DDBJ whole genome shotgun (WGS) entry which is preliminary data.</text>
</comment>
<dbReference type="PANTHER" id="PTHR23517">
    <property type="entry name" value="RESISTANCE PROTEIN MDTM, PUTATIVE-RELATED-RELATED"/>
    <property type="match status" value="1"/>
</dbReference>
<feature type="transmembrane region" description="Helical" evidence="8">
    <location>
        <begin position="166"/>
        <end position="185"/>
    </location>
</feature>
<evidence type="ECO:0000256" key="2">
    <source>
        <dbReference type="ARBA" id="ARBA00022448"/>
    </source>
</evidence>
<reference evidence="9" key="2">
    <citation type="submission" date="2020-09" db="EMBL/GenBank/DDBJ databases">
        <authorList>
            <person name="Sun Q."/>
            <person name="Ohkuma M."/>
        </authorList>
    </citation>
    <scope>NUCLEOTIDE SEQUENCE</scope>
    <source>
        <strain evidence="9">JCM 13919</strain>
    </source>
</reference>
<feature type="transmembrane region" description="Helical" evidence="8">
    <location>
        <begin position="48"/>
        <end position="68"/>
    </location>
</feature>
<accession>A0A917JS65</accession>
<dbReference type="EMBL" id="BMOB01000004">
    <property type="protein sequence ID" value="GGI84351.1"/>
    <property type="molecule type" value="Genomic_DNA"/>
</dbReference>
<keyword evidence="2" id="KW-0813">Transport</keyword>
<evidence type="ECO:0000256" key="7">
    <source>
        <dbReference type="ARBA" id="ARBA00023136"/>
    </source>
</evidence>
<feature type="transmembrane region" description="Helical" evidence="8">
    <location>
        <begin position="308"/>
        <end position="327"/>
    </location>
</feature>
<dbReference type="InterPro" id="IPR050171">
    <property type="entry name" value="MFS_Transporters"/>
</dbReference>